<feature type="compositionally biased region" description="Low complexity" evidence="6">
    <location>
        <begin position="134"/>
        <end position="149"/>
    </location>
</feature>
<comment type="subcellular location">
    <subcellularLocation>
        <location evidence="1">Nucleus</location>
        <location evidence="1">Nuclear pore complex</location>
    </subcellularLocation>
</comment>
<dbReference type="PANTHER" id="PTHR13000:SF0">
    <property type="entry name" value="NUCLEOPORIN P54"/>
    <property type="match status" value="1"/>
</dbReference>
<feature type="compositionally biased region" description="Low complexity" evidence="6">
    <location>
        <begin position="71"/>
        <end position="122"/>
    </location>
</feature>
<dbReference type="EMBL" id="JAACFV010000127">
    <property type="protein sequence ID" value="KAF7504774.1"/>
    <property type="molecule type" value="Genomic_DNA"/>
</dbReference>
<dbReference type="AlphaFoldDB" id="A0A8H7DZ88"/>
<reference evidence="8" key="1">
    <citation type="submission" date="2020-02" db="EMBL/GenBank/DDBJ databases">
        <authorList>
            <person name="Palmer J.M."/>
        </authorList>
    </citation>
    <scope>NUCLEOTIDE SEQUENCE</scope>
    <source>
        <strain evidence="8">EPUS1.4</strain>
        <tissue evidence="8">Thallus</tissue>
    </source>
</reference>
<accession>A0A8H7DZ88</accession>
<feature type="compositionally biased region" description="Low complexity" evidence="6">
    <location>
        <begin position="48"/>
        <end position="63"/>
    </location>
</feature>
<evidence type="ECO:0000256" key="6">
    <source>
        <dbReference type="SAM" id="MobiDB-lite"/>
    </source>
</evidence>
<keyword evidence="3" id="KW-0653">Protein transport</keyword>
<keyword evidence="3" id="KW-0906">Nuclear pore complex</keyword>
<feature type="coiled-coil region" evidence="5">
    <location>
        <begin position="397"/>
        <end position="431"/>
    </location>
</feature>
<dbReference type="Pfam" id="PF13634">
    <property type="entry name" value="Nucleoporin_FG"/>
    <property type="match status" value="2"/>
</dbReference>
<dbReference type="Proteomes" id="UP000606974">
    <property type="component" value="Unassembled WGS sequence"/>
</dbReference>
<evidence type="ECO:0000256" key="3">
    <source>
        <dbReference type="ARBA" id="ARBA00023132"/>
    </source>
</evidence>
<evidence type="ECO:0000256" key="1">
    <source>
        <dbReference type="ARBA" id="ARBA00004567"/>
    </source>
</evidence>
<evidence type="ECO:0000313" key="9">
    <source>
        <dbReference type="Proteomes" id="UP000606974"/>
    </source>
</evidence>
<feature type="region of interest" description="Disordered" evidence="6">
    <location>
        <begin position="1"/>
        <end position="149"/>
    </location>
</feature>
<evidence type="ECO:0000256" key="4">
    <source>
        <dbReference type="ARBA" id="ARBA00023242"/>
    </source>
</evidence>
<feature type="domain" description="Nucleoporin Nup54 alpha-helical" evidence="7">
    <location>
        <begin position="229"/>
        <end position="365"/>
    </location>
</feature>
<keyword evidence="3" id="KW-0509">mRNA transport</keyword>
<dbReference type="GO" id="GO:0017056">
    <property type="term" value="F:structural constituent of nuclear pore"/>
    <property type="evidence" value="ECO:0007669"/>
    <property type="project" value="TreeGrafter"/>
</dbReference>
<feature type="compositionally biased region" description="Polar residues" evidence="6">
    <location>
        <begin position="20"/>
        <end position="42"/>
    </location>
</feature>
<keyword evidence="9" id="KW-1185">Reference proteome</keyword>
<sequence length="443" mass="49245">MAFGFGSSASQPQQGGGLFGTSTQPQQTGGLFGNLSQPQQPSGGLFGSLGQSTQQQPQQQTGLFGASVQPQQQSGSLFGSLGQSMPQQSQQQSGGLFSGLGQSTQQQPQQQSSGLFPSLGQSTQPKPGLLGGTQSNQQQQQQQQQPFGQSTIQQLPTLQLGQSQQNLLGQSQGPPSLWEEGRGLSVYRSVPEQMKIVKEKWDPNSLSSSLRTYLYQRVDEQNAPFYQPGPGEDPNKWEEAVAKRPGPDCVPALARGFWDLGKRAQRQREFIEKINIRLHDINQSLDAQLQLHSQNIAARLAECRRKHTVASQRTIVLAAKIQILRNRGYVMDNAEEELKMKLSKLEREVFDPSLNGREQEIWARMLGIRERARRLQKEIDKTTPTVDQGSSLDEDMVQAAKKALEAYDVQLRHLQKEMQLVQEEYEDWEKGLKPEMSKSGIYG</sequence>
<evidence type="ECO:0000256" key="2">
    <source>
        <dbReference type="ARBA" id="ARBA00022448"/>
    </source>
</evidence>
<dbReference type="Gene3D" id="1.20.5.3600">
    <property type="match status" value="1"/>
</dbReference>
<feature type="compositionally biased region" description="Low complexity" evidence="6">
    <location>
        <begin position="1"/>
        <end position="13"/>
    </location>
</feature>
<proteinExistence type="predicted"/>
<keyword evidence="4" id="KW-0539">Nucleus</keyword>
<dbReference type="Pfam" id="PF13874">
    <property type="entry name" value="Nup54"/>
    <property type="match status" value="1"/>
</dbReference>
<dbReference type="GO" id="GO:0044613">
    <property type="term" value="C:nuclear pore central transport channel"/>
    <property type="evidence" value="ECO:0007669"/>
    <property type="project" value="TreeGrafter"/>
</dbReference>
<dbReference type="GO" id="GO:0006999">
    <property type="term" value="P:nuclear pore organization"/>
    <property type="evidence" value="ECO:0007669"/>
    <property type="project" value="TreeGrafter"/>
</dbReference>
<dbReference type="PANTHER" id="PTHR13000">
    <property type="entry name" value="NUCLEOPORIN P54"/>
    <property type="match status" value="1"/>
</dbReference>
<keyword evidence="3" id="KW-0811">Translocation</keyword>
<dbReference type="InterPro" id="IPR025574">
    <property type="entry name" value="Nucleoporin_FG_rpt"/>
</dbReference>
<dbReference type="OrthoDB" id="6162375at2759"/>
<evidence type="ECO:0000259" key="7">
    <source>
        <dbReference type="Pfam" id="PF13874"/>
    </source>
</evidence>
<organism evidence="8 9">
    <name type="scientific">Endocarpon pusillum</name>
    <dbReference type="NCBI Taxonomy" id="364733"/>
    <lineage>
        <taxon>Eukaryota</taxon>
        <taxon>Fungi</taxon>
        <taxon>Dikarya</taxon>
        <taxon>Ascomycota</taxon>
        <taxon>Pezizomycotina</taxon>
        <taxon>Eurotiomycetes</taxon>
        <taxon>Chaetothyriomycetidae</taxon>
        <taxon>Verrucariales</taxon>
        <taxon>Verrucariaceae</taxon>
        <taxon>Endocarpon</taxon>
    </lineage>
</organism>
<evidence type="ECO:0000313" key="8">
    <source>
        <dbReference type="EMBL" id="KAF7504774.1"/>
    </source>
</evidence>
<dbReference type="GO" id="GO:0036228">
    <property type="term" value="P:protein localization to nuclear inner membrane"/>
    <property type="evidence" value="ECO:0007669"/>
    <property type="project" value="TreeGrafter"/>
</dbReference>
<evidence type="ECO:0000256" key="5">
    <source>
        <dbReference type="SAM" id="Coils"/>
    </source>
</evidence>
<dbReference type="InterPro" id="IPR024864">
    <property type="entry name" value="Nup54/Nup57/Nup44"/>
</dbReference>
<dbReference type="Gene3D" id="1.20.5.490">
    <property type="entry name" value="Single helix bin"/>
    <property type="match status" value="1"/>
</dbReference>
<dbReference type="InterPro" id="IPR025712">
    <property type="entry name" value="Nup54_alpha-helical_dom"/>
</dbReference>
<keyword evidence="2" id="KW-0813">Transport</keyword>
<gene>
    <name evidence="8" type="ORF">GJ744_001707</name>
</gene>
<protein>
    <recommendedName>
        <fullName evidence="7">Nucleoporin Nup54 alpha-helical domain-containing protein</fullName>
    </recommendedName>
</protein>
<dbReference type="GO" id="GO:0006607">
    <property type="term" value="P:NLS-bearing protein import into nucleus"/>
    <property type="evidence" value="ECO:0007669"/>
    <property type="project" value="TreeGrafter"/>
</dbReference>
<name>A0A8H7DZ88_9EURO</name>
<keyword evidence="5" id="KW-0175">Coiled coil</keyword>
<comment type="caution">
    <text evidence="8">The sequence shown here is derived from an EMBL/GenBank/DDBJ whole genome shotgun (WGS) entry which is preliminary data.</text>
</comment>